<keyword evidence="3" id="KW-0274">FAD</keyword>
<evidence type="ECO:0000259" key="6">
    <source>
        <dbReference type="Pfam" id="PF01494"/>
    </source>
</evidence>
<dbReference type="SUPFAM" id="SSF51905">
    <property type="entry name" value="FAD/NAD(P)-binding domain"/>
    <property type="match status" value="1"/>
</dbReference>
<dbReference type="Gene3D" id="3.50.50.60">
    <property type="entry name" value="FAD/NAD(P)-binding domain"/>
    <property type="match status" value="1"/>
</dbReference>
<evidence type="ECO:0000256" key="4">
    <source>
        <dbReference type="ARBA" id="ARBA00023002"/>
    </source>
</evidence>
<dbReference type="PRINTS" id="PR00420">
    <property type="entry name" value="RNGMNOXGNASE"/>
</dbReference>
<feature type="region of interest" description="Disordered" evidence="5">
    <location>
        <begin position="101"/>
        <end position="121"/>
    </location>
</feature>
<protein>
    <submittedName>
        <fullName evidence="7">FAD binding domain-containing protein</fullName>
    </submittedName>
</protein>
<accession>A0A5N5WM03</accession>
<keyword evidence="2" id="KW-0285">Flavoprotein</keyword>
<name>A0A5N5WM03_9EURO</name>
<evidence type="ECO:0000256" key="1">
    <source>
        <dbReference type="ARBA" id="ARBA00001974"/>
    </source>
</evidence>
<dbReference type="GO" id="GO:0071949">
    <property type="term" value="F:FAD binding"/>
    <property type="evidence" value="ECO:0007669"/>
    <property type="project" value="InterPro"/>
</dbReference>
<dbReference type="GO" id="GO:0016709">
    <property type="term" value="F:oxidoreductase activity, acting on paired donors, with incorporation or reduction of molecular oxygen, NAD(P)H as one donor, and incorporation of one atom of oxygen"/>
    <property type="evidence" value="ECO:0007669"/>
    <property type="project" value="UniProtKB-ARBA"/>
</dbReference>
<dbReference type="Proteomes" id="UP000326565">
    <property type="component" value="Unassembled WGS sequence"/>
</dbReference>
<dbReference type="PANTHER" id="PTHR43004:SF19">
    <property type="entry name" value="BINDING MONOOXYGENASE, PUTATIVE (JCVI)-RELATED"/>
    <property type="match status" value="1"/>
</dbReference>
<dbReference type="EMBL" id="ML732371">
    <property type="protein sequence ID" value="KAB8068835.1"/>
    <property type="molecule type" value="Genomic_DNA"/>
</dbReference>
<gene>
    <name evidence="7" type="ORF">BDV29DRAFT_199127</name>
</gene>
<dbReference type="InterPro" id="IPR002938">
    <property type="entry name" value="FAD-bd"/>
</dbReference>
<dbReference type="InterPro" id="IPR050641">
    <property type="entry name" value="RIFMO-like"/>
</dbReference>
<keyword evidence="4" id="KW-0560">Oxidoreductase</keyword>
<evidence type="ECO:0000256" key="2">
    <source>
        <dbReference type="ARBA" id="ARBA00022630"/>
    </source>
</evidence>
<organism evidence="7 8">
    <name type="scientific">Aspergillus leporis</name>
    <dbReference type="NCBI Taxonomy" id="41062"/>
    <lineage>
        <taxon>Eukaryota</taxon>
        <taxon>Fungi</taxon>
        <taxon>Dikarya</taxon>
        <taxon>Ascomycota</taxon>
        <taxon>Pezizomycotina</taxon>
        <taxon>Eurotiomycetes</taxon>
        <taxon>Eurotiomycetidae</taxon>
        <taxon>Eurotiales</taxon>
        <taxon>Aspergillaceae</taxon>
        <taxon>Aspergillus</taxon>
        <taxon>Aspergillus subgen. Circumdati</taxon>
    </lineage>
</organism>
<evidence type="ECO:0000256" key="5">
    <source>
        <dbReference type="SAM" id="MobiDB-lite"/>
    </source>
</evidence>
<keyword evidence="8" id="KW-1185">Reference proteome</keyword>
<dbReference type="Pfam" id="PF21274">
    <property type="entry name" value="Rng_hyd_C"/>
    <property type="match status" value="1"/>
</dbReference>
<feature type="domain" description="FAD-binding" evidence="6">
    <location>
        <begin position="8"/>
        <end position="359"/>
    </location>
</feature>
<evidence type="ECO:0000256" key="3">
    <source>
        <dbReference type="ARBA" id="ARBA00022827"/>
    </source>
</evidence>
<comment type="cofactor">
    <cofactor evidence="1">
        <name>FAD</name>
        <dbReference type="ChEBI" id="CHEBI:57692"/>
    </cofactor>
</comment>
<dbReference type="InterPro" id="IPR036188">
    <property type="entry name" value="FAD/NAD-bd_sf"/>
</dbReference>
<dbReference type="Gene3D" id="3.30.9.10">
    <property type="entry name" value="D-Amino Acid Oxidase, subunit A, domain 2"/>
    <property type="match status" value="1"/>
</dbReference>
<dbReference type="PANTHER" id="PTHR43004">
    <property type="entry name" value="TRK SYSTEM POTASSIUM UPTAKE PROTEIN"/>
    <property type="match status" value="1"/>
</dbReference>
<dbReference type="OrthoDB" id="2690153at2759"/>
<evidence type="ECO:0000313" key="8">
    <source>
        <dbReference type="Proteomes" id="UP000326565"/>
    </source>
</evidence>
<sequence length="527" mass="58220">MGSLEERVPVVIVGAGLAGLTMATALGTYQIPAVLIERRETTLHHPRADGFTPRTVEILRALGFSEDLVPEHAPGFQLRRARVESLTGKWFEELAWTQTENKEAVEPTSTETKYPSSPYAGARTPQDVLEPILLQRVEELGIKVKRHHEFVSLEQDHDGVTVMIKGPTGATSTLRTEYLIAADGHRSRVRECLGIGRKGHGVVNSVKSVLFRAPALAPYLEKGVTQFTIDQLDLKAFLIAYQDGRLVLHLPNNREYDAELLRSLVQQAVGSHEMDLEILGTSQWDLSALIADRFRDGRVYLIGDAAHSLPPNRGGYGANTGIADAHNLAWKLASVVKGVSDPLLLETYEEERVPIAWQRHDQIFARSDFKTLQEQRGGDGVHPHQITLDDEAVEFGQLYCSQGIPEQEAGLPVARRPDEWAGQPGTRAPHVWIQKQGINISTLSLFQGAWVVLSEDHQWGDIVARFFGVEQEDDVFPKFGDMFGIATGGCSLVRPDGYIAWRTKGICEKPVEALTLALKIASSLKGK</sequence>
<evidence type="ECO:0000313" key="7">
    <source>
        <dbReference type="EMBL" id="KAB8068835.1"/>
    </source>
</evidence>
<dbReference type="Pfam" id="PF01494">
    <property type="entry name" value="FAD_binding_3"/>
    <property type="match status" value="1"/>
</dbReference>
<dbReference type="AlphaFoldDB" id="A0A5N5WM03"/>
<proteinExistence type="predicted"/>
<reference evidence="7 8" key="1">
    <citation type="submission" date="2019-04" db="EMBL/GenBank/DDBJ databases">
        <title>Friends and foes A comparative genomics study of 23 Aspergillus species from section Flavi.</title>
        <authorList>
            <consortium name="DOE Joint Genome Institute"/>
            <person name="Kjaerbolling I."/>
            <person name="Vesth T."/>
            <person name="Frisvad J.C."/>
            <person name="Nybo J.L."/>
            <person name="Theobald S."/>
            <person name="Kildgaard S."/>
            <person name="Isbrandt T."/>
            <person name="Kuo A."/>
            <person name="Sato A."/>
            <person name="Lyhne E.K."/>
            <person name="Kogle M.E."/>
            <person name="Wiebenga A."/>
            <person name="Kun R.S."/>
            <person name="Lubbers R.J."/>
            <person name="Makela M.R."/>
            <person name="Barry K."/>
            <person name="Chovatia M."/>
            <person name="Clum A."/>
            <person name="Daum C."/>
            <person name="Haridas S."/>
            <person name="He G."/>
            <person name="LaButti K."/>
            <person name="Lipzen A."/>
            <person name="Mondo S."/>
            <person name="Riley R."/>
            <person name="Salamov A."/>
            <person name="Simmons B.A."/>
            <person name="Magnuson J.K."/>
            <person name="Henrissat B."/>
            <person name="Mortensen U.H."/>
            <person name="Larsen T.O."/>
            <person name="Devries R.P."/>
            <person name="Grigoriev I.V."/>
            <person name="Machida M."/>
            <person name="Baker S.E."/>
            <person name="Andersen M.R."/>
        </authorList>
    </citation>
    <scope>NUCLEOTIDE SEQUENCE [LARGE SCALE GENOMIC DNA]</scope>
    <source>
        <strain evidence="7 8">CBS 151.66</strain>
    </source>
</reference>
<dbReference type="Gene3D" id="3.40.30.120">
    <property type="match status" value="1"/>
</dbReference>